<dbReference type="GO" id="GO:0003729">
    <property type="term" value="F:mRNA binding"/>
    <property type="evidence" value="ECO:0007669"/>
    <property type="project" value="InterPro"/>
</dbReference>
<dbReference type="EMBL" id="MBFS01001753">
    <property type="protein sequence ID" value="PVV00665.1"/>
    <property type="molecule type" value="Genomic_DNA"/>
</dbReference>
<evidence type="ECO:0000256" key="2">
    <source>
        <dbReference type="SAM" id="Coils"/>
    </source>
</evidence>
<dbReference type="Pfam" id="PF03194">
    <property type="entry name" value="LUC7"/>
    <property type="match status" value="1"/>
</dbReference>
<evidence type="ECO:0000313" key="4">
    <source>
        <dbReference type="Proteomes" id="UP000245609"/>
    </source>
</evidence>
<proteinExistence type="inferred from homology"/>
<dbReference type="Proteomes" id="UP000245609">
    <property type="component" value="Unassembled WGS sequence"/>
</dbReference>
<dbReference type="PANTHER" id="PTHR12375">
    <property type="entry name" value="RNA-BINDING PROTEIN LUC7-RELATED"/>
    <property type="match status" value="1"/>
</dbReference>
<reference evidence="3 4" key="1">
    <citation type="journal article" date="2018" name="MBio">
        <title>Comparative Genomics Reveals the Core Gene Toolbox for the Fungus-Insect Symbiosis.</title>
        <authorList>
            <person name="Wang Y."/>
            <person name="Stata M."/>
            <person name="Wang W."/>
            <person name="Stajich J.E."/>
            <person name="White M.M."/>
            <person name="Moncalvo J.M."/>
        </authorList>
    </citation>
    <scope>NUCLEOTIDE SEQUENCE [LARGE SCALE GENOMIC DNA]</scope>
    <source>
        <strain evidence="3 4">SC-DP-2</strain>
    </source>
</reference>
<comment type="caution">
    <text evidence="3">The sequence shown here is derived from an EMBL/GenBank/DDBJ whole genome shotgun (WGS) entry which is preliminary data.</text>
</comment>
<gene>
    <name evidence="3" type="ORF">BB560_004942</name>
</gene>
<dbReference type="GO" id="GO:0005685">
    <property type="term" value="C:U1 snRNP"/>
    <property type="evidence" value="ECO:0007669"/>
    <property type="project" value="InterPro"/>
</dbReference>
<accession>A0A2T9Z7Z7</accession>
<evidence type="ECO:0000313" key="3">
    <source>
        <dbReference type="EMBL" id="PVV00665.1"/>
    </source>
</evidence>
<evidence type="ECO:0000256" key="1">
    <source>
        <dbReference type="ARBA" id="ARBA00005655"/>
    </source>
</evidence>
<dbReference type="GO" id="GO:0006376">
    <property type="term" value="P:mRNA splice site recognition"/>
    <property type="evidence" value="ECO:0007669"/>
    <property type="project" value="InterPro"/>
</dbReference>
<dbReference type="InterPro" id="IPR004882">
    <property type="entry name" value="Luc7-rel"/>
</dbReference>
<organism evidence="3 4">
    <name type="scientific">Smittium megazygosporum</name>
    <dbReference type="NCBI Taxonomy" id="133381"/>
    <lineage>
        <taxon>Eukaryota</taxon>
        <taxon>Fungi</taxon>
        <taxon>Fungi incertae sedis</taxon>
        <taxon>Zoopagomycota</taxon>
        <taxon>Kickxellomycotina</taxon>
        <taxon>Harpellomycetes</taxon>
        <taxon>Harpellales</taxon>
        <taxon>Legeriomycetaceae</taxon>
        <taxon>Smittium</taxon>
    </lineage>
</organism>
<dbReference type="AlphaFoldDB" id="A0A2T9Z7Z7"/>
<feature type="coiled-coil region" evidence="2">
    <location>
        <begin position="114"/>
        <end position="167"/>
    </location>
</feature>
<dbReference type="OrthoDB" id="153872at2759"/>
<keyword evidence="2" id="KW-0175">Coiled coil</keyword>
<dbReference type="STRING" id="133381.A0A2T9Z7Z7"/>
<protein>
    <submittedName>
        <fullName evidence="3">Uncharacterized protein</fullName>
    </submittedName>
</protein>
<keyword evidence="4" id="KW-1185">Reference proteome</keyword>
<sequence length="225" mass="25960">MASSNRRLLEELMSPFEGTKKDFRDRKVCKAYLVEFCPNMLFLNTKADIGPCDLIHEEALKIQYQNSDDKVKYGYEENFFYKLQSILSDLDRKIKRAFNRVTAEADENLVNPEKDENQEKIVLAEEKIKAMLEKIEKAGEEGRVEEAQNLTVELEALQGELFNLKEKASAVNPLFKNEKKLEVCDVCGAFLVPGDDTRRLDAHVEGKQHQGYLKIRECYEELKVS</sequence>
<comment type="similarity">
    <text evidence="1">Belongs to the Luc7 family.</text>
</comment>
<name>A0A2T9Z7Z7_9FUNG</name>